<keyword evidence="3" id="KW-1185">Reference proteome</keyword>
<dbReference type="AlphaFoldDB" id="A0A562NGH7"/>
<evidence type="ECO:0000256" key="1">
    <source>
        <dbReference type="SAM" id="Phobius"/>
    </source>
</evidence>
<dbReference type="OrthoDB" id="7929308at2"/>
<feature type="transmembrane region" description="Helical" evidence="1">
    <location>
        <begin position="203"/>
        <end position="224"/>
    </location>
</feature>
<evidence type="ECO:0000313" key="3">
    <source>
        <dbReference type="Proteomes" id="UP000316225"/>
    </source>
</evidence>
<feature type="transmembrane region" description="Helical" evidence="1">
    <location>
        <begin position="57"/>
        <end position="76"/>
    </location>
</feature>
<dbReference type="RefSeq" id="WP_145399248.1">
    <property type="nucleotide sequence ID" value="NZ_VLKU01000010.1"/>
</dbReference>
<keyword evidence="1" id="KW-1133">Transmembrane helix</keyword>
<keyword evidence="1" id="KW-0472">Membrane</keyword>
<keyword evidence="1" id="KW-0812">Transmembrane</keyword>
<feature type="transmembrane region" description="Helical" evidence="1">
    <location>
        <begin position="173"/>
        <end position="191"/>
    </location>
</feature>
<gene>
    <name evidence="2" type="ORF">IQ24_03167</name>
</gene>
<reference evidence="2 3" key="1">
    <citation type="journal article" date="2015" name="Stand. Genomic Sci.">
        <title>Genomic Encyclopedia of Bacterial and Archaeal Type Strains, Phase III: the genomes of soil and plant-associated and newly described type strains.</title>
        <authorList>
            <person name="Whitman W.B."/>
            <person name="Woyke T."/>
            <person name="Klenk H.P."/>
            <person name="Zhou Y."/>
            <person name="Lilburn T.G."/>
            <person name="Beck B.J."/>
            <person name="De Vos P."/>
            <person name="Vandamme P."/>
            <person name="Eisen J.A."/>
            <person name="Garrity G."/>
            <person name="Hugenholtz P."/>
            <person name="Kyrpides N.C."/>
        </authorList>
    </citation>
    <scope>NUCLEOTIDE SEQUENCE [LARGE SCALE GENOMIC DNA]</scope>
    <source>
        <strain evidence="2 3">CGMCC 1.5364</strain>
    </source>
</reference>
<feature type="transmembrane region" description="Helical" evidence="1">
    <location>
        <begin position="244"/>
        <end position="264"/>
    </location>
</feature>
<feature type="transmembrane region" description="Helical" evidence="1">
    <location>
        <begin position="88"/>
        <end position="110"/>
    </location>
</feature>
<name>A0A562NGH7_9RHOB</name>
<dbReference type="PROSITE" id="PS51257">
    <property type="entry name" value="PROKAR_LIPOPROTEIN"/>
    <property type="match status" value="1"/>
</dbReference>
<dbReference type="EMBL" id="VLKU01000010">
    <property type="protein sequence ID" value="TWI31309.1"/>
    <property type="molecule type" value="Genomic_DNA"/>
</dbReference>
<evidence type="ECO:0000313" key="2">
    <source>
        <dbReference type="EMBL" id="TWI31309.1"/>
    </source>
</evidence>
<comment type="caution">
    <text evidence="2">The sequence shown here is derived from an EMBL/GenBank/DDBJ whole genome shotgun (WGS) entry which is preliminary data.</text>
</comment>
<proteinExistence type="predicted"/>
<feature type="transmembrane region" description="Helical" evidence="1">
    <location>
        <begin position="276"/>
        <end position="300"/>
    </location>
</feature>
<dbReference type="Proteomes" id="UP000316225">
    <property type="component" value="Unassembled WGS sequence"/>
</dbReference>
<feature type="transmembrane region" description="Helical" evidence="1">
    <location>
        <begin position="12"/>
        <end position="32"/>
    </location>
</feature>
<feature type="transmembrane region" description="Helical" evidence="1">
    <location>
        <begin position="116"/>
        <end position="136"/>
    </location>
</feature>
<protein>
    <submittedName>
        <fullName evidence="2">Uncharacterized protein</fullName>
    </submittedName>
</protein>
<feature type="transmembrane region" description="Helical" evidence="1">
    <location>
        <begin position="148"/>
        <end position="167"/>
    </location>
</feature>
<accession>A0A562NGH7</accession>
<organism evidence="2 3">
    <name type="scientific">Paracoccus sulfuroxidans</name>
    <dbReference type="NCBI Taxonomy" id="384678"/>
    <lineage>
        <taxon>Bacteria</taxon>
        <taxon>Pseudomonadati</taxon>
        <taxon>Pseudomonadota</taxon>
        <taxon>Alphaproteobacteria</taxon>
        <taxon>Rhodobacterales</taxon>
        <taxon>Paracoccaceae</taxon>
        <taxon>Paracoccus</taxon>
    </lineage>
</organism>
<feature type="transmembrane region" description="Helical" evidence="1">
    <location>
        <begin position="312"/>
        <end position="332"/>
    </location>
</feature>
<sequence length="357" mass="39714">MNRSLTPFRPRIFLNGFTLIYGLTIVSCFLVNEIVKASPIGPWRGEDIAANYWLDNVSWQIFSAWWACLFFCCGCFPFGRIQSKLARGIALTTTSWLLGWLSAKLIFVIGPGAAGIFPLVGTTWFLLALICFTGGNWPVERLTQGRQFLLILLMITGGTYLITHSAIVWVPAWWFPFLLVGLGTTTLTYLTRGMSKPSTAMTIILILFAAVALCVNISASLGVWDMSAAPISQFWSMGHFTDDQFWLLWFFTATSVHYAMPVITMNYPFTRIPMPYGGLLACAVWIGVSILVAMLLQAMIGPVFRDLNEALTYAYMGVNWSLVIPLIFGIGFEEPYAWAETGDQAPSPLSEELEEAL</sequence>